<dbReference type="InterPro" id="IPR058669">
    <property type="entry name" value="TPR_IPO7/11-like"/>
</dbReference>
<dbReference type="InterPro" id="IPR001494">
    <property type="entry name" value="Importin-beta_N"/>
</dbReference>
<dbReference type="Proteomes" id="UP001556367">
    <property type="component" value="Unassembled WGS sequence"/>
</dbReference>
<evidence type="ECO:0000313" key="6">
    <source>
        <dbReference type="EMBL" id="KAL0949404.1"/>
    </source>
</evidence>
<feature type="domain" description="Importin N-terminal" evidence="5">
    <location>
        <begin position="43"/>
        <end position="113"/>
    </location>
</feature>
<comment type="subcellular location">
    <subcellularLocation>
        <location evidence="1">Nucleus</location>
    </subcellularLocation>
</comment>
<comment type="similarity">
    <text evidence="2">Belongs to the importin beta family.</text>
</comment>
<organism evidence="6 7">
    <name type="scientific">Hohenbuehelia grisea</name>
    <dbReference type="NCBI Taxonomy" id="104357"/>
    <lineage>
        <taxon>Eukaryota</taxon>
        <taxon>Fungi</taxon>
        <taxon>Dikarya</taxon>
        <taxon>Basidiomycota</taxon>
        <taxon>Agaricomycotina</taxon>
        <taxon>Agaricomycetes</taxon>
        <taxon>Agaricomycetidae</taxon>
        <taxon>Agaricales</taxon>
        <taxon>Pleurotineae</taxon>
        <taxon>Pleurotaceae</taxon>
        <taxon>Hohenbuehelia</taxon>
    </lineage>
</organism>
<gene>
    <name evidence="6" type="ORF">HGRIS_009466</name>
</gene>
<evidence type="ECO:0000256" key="1">
    <source>
        <dbReference type="ARBA" id="ARBA00004123"/>
    </source>
</evidence>
<evidence type="ECO:0000259" key="5">
    <source>
        <dbReference type="PROSITE" id="PS50166"/>
    </source>
</evidence>
<dbReference type="Pfam" id="PF25758">
    <property type="entry name" value="TPR_IPO11"/>
    <property type="match status" value="1"/>
</dbReference>
<proteinExistence type="inferred from homology"/>
<dbReference type="PROSITE" id="PS50166">
    <property type="entry name" value="IMPORTIN_B_NT"/>
    <property type="match status" value="1"/>
</dbReference>
<dbReference type="PANTHER" id="PTHR10997:SF7">
    <property type="entry name" value="IMPORTIN-11"/>
    <property type="match status" value="1"/>
</dbReference>
<name>A0ABR3J1E8_9AGAR</name>
<keyword evidence="3" id="KW-0813">Transport</keyword>
<dbReference type="InterPro" id="IPR016024">
    <property type="entry name" value="ARM-type_fold"/>
</dbReference>
<evidence type="ECO:0000256" key="4">
    <source>
        <dbReference type="ARBA" id="ARBA00023242"/>
    </source>
</evidence>
<dbReference type="PANTHER" id="PTHR10997">
    <property type="entry name" value="IMPORTIN-7, 8, 11"/>
    <property type="match status" value="1"/>
</dbReference>
<protein>
    <recommendedName>
        <fullName evidence="5">Importin N-terminal domain-containing protein</fullName>
    </recommendedName>
</protein>
<keyword evidence="7" id="KW-1185">Reference proteome</keyword>
<comment type="caution">
    <text evidence="6">The sequence shown here is derived from an EMBL/GenBank/DDBJ whole genome shotgun (WGS) entry which is preliminary data.</text>
</comment>
<accession>A0ABR3J1E8</accession>
<sequence length="970" mass="109205">MNGTTKLPPSLSRGAAQEAVSTNDVYNVISGAASQDPEQVKASTKRLKEMLDMLGIFDSLHEIAAEKTLPLQIRQQSIIQFKNSALSHWKSRKLSNDEQRMRIRARCFTFLDEPDELIANCNKLIVARLARIDYPSNWSNLIPDLMNIIIPHLERRYSSPVENPQETLVLRRALTVINGIIKEFASVKMPSGMKVMAKLVEDLRSNFQNYYTRIFSTFASPSTTAQDLSSPRSYHDILFAHLTFKATIRMAIWIWQRNERLSDIEAQQNAAWLWELFQGSVVHLKTLVELRNKILASVPADVLASEASLQRSMDILTRLVRAHGKFFRRLQQLQNARFVQLPMCADMIMFYWSQVVESTNASPASITDSNLALFPVRFLVQAMVLFKDSLAQWSPVRKDGTPNPNSLSQEFIENAVKLLVTRFVPLNPADLENWMADPEEWVNSESKENDQWEYEIRPCSERLLMQLSNQHSQFVVPLLESTFKQLATQPASSLESVVQKEALYCALGRCANRLKDVIPFDHWLSQTLLPEAQETNANYPIIKRRIAWLIGKWVSDACTPPNNPDIWKILVHLLQDQGQGTDPVVRLTAAMALGECVDTLEFSLDVFTPYLPATVKELVKLTGEAETMETKRRVLHSLNIVIERADTKILPLVNIVTEPLPQLWTAAGDDWLFKASLLVTVTKLVCAVKEQSAALSPIVVPLLRESLSPGAISHLDEDALILWLESLRHTTTIRSVSGSPALIDLFPMAMNMLGSNMDLLGQTLDIVLSYLFVDGAGILQMCGTELFNAFLAAYKSGPVTINIKDMTIALNTLVQLAPAQLWAEGMHASGLFSYLLTYLLDGEKSGILATQLIYLFARMLLSDAQIVMQLLSATAVAQNKPEKELLDGLLDQWWRQFDSMSEPRHRKLTALGIAVLVSTGRPEVLERLPGEIFNLWLDVFGEIKEARTQALSHEEARSDRLLRVFLFTLG</sequence>
<dbReference type="SUPFAM" id="SSF48371">
    <property type="entry name" value="ARM repeat"/>
    <property type="match status" value="1"/>
</dbReference>
<dbReference type="Pfam" id="PF03810">
    <property type="entry name" value="IBN_N"/>
    <property type="match status" value="1"/>
</dbReference>
<dbReference type="EMBL" id="JASNQZ010000012">
    <property type="protein sequence ID" value="KAL0949404.1"/>
    <property type="molecule type" value="Genomic_DNA"/>
</dbReference>
<evidence type="ECO:0000313" key="7">
    <source>
        <dbReference type="Proteomes" id="UP001556367"/>
    </source>
</evidence>
<evidence type="ECO:0000256" key="3">
    <source>
        <dbReference type="ARBA" id="ARBA00022448"/>
    </source>
</evidence>
<dbReference type="InterPro" id="IPR011989">
    <property type="entry name" value="ARM-like"/>
</dbReference>
<reference evidence="7" key="1">
    <citation type="submission" date="2024-06" db="EMBL/GenBank/DDBJ databases">
        <title>Multi-omics analyses provide insights into the biosynthesis of the anticancer antibiotic pleurotin in Hohenbuehelia grisea.</title>
        <authorList>
            <person name="Weaver J.A."/>
            <person name="Alberti F."/>
        </authorList>
    </citation>
    <scope>NUCLEOTIDE SEQUENCE [LARGE SCALE GENOMIC DNA]</scope>
    <source>
        <strain evidence="7">T-177</strain>
    </source>
</reference>
<evidence type="ECO:0000256" key="2">
    <source>
        <dbReference type="ARBA" id="ARBA00007991"/>
    </source>
</evidence>
<keyword evidence="4" id="KW-0539">Nucleus</keyword>
<dbReference type="Gene3D" id="1.25.10.10">
    <property type="entry name" value="Leucine-rich Repeat Variant"/>
    <property type="match status" value="1"/>
</dbReference>